<dbReference type="Pfam" id="PF00288">
    <property type="entry name" value="GHMP_kinases_N"/>
    <property type="match status" value="1"/>
</dbReference>
<name>A0A4P9YRK2_9FUNG</name>
<evidence type="ECO:0000256" key="1">
    <source>
        <dbReference type="ARBA" id="ARBA00005017"/>
    </source>
</evidence>
<gene>
    <name evidence="8" type="ORF">SYNPS1DRAFT_26061</name>
</gene>
<proteinExistence type="predicted"/>
<keyword evidence="4" id="KW-0547">Nucleotide-binding</keyword>
<dbReference type="AlphaFoldDB" id="A0A4P9YRK2"/>
<sequence length="264" mass="28496">MTPPCVVSAPGKVLITGGYLVLDPAYRGLVLGTSARFYAAVQMAAQSSVKPVPPASDDSVCRLVHVEAPQFTDASWVYAVQWPDGGDSDWKLVDVTEQYGYTPGGNPFVEAALRLTLAYAEHGGGGRPWHERLASGTIKITMLADNDFYSQHEQLVARQLPVSRQGLQALPRFCRTDRRLRDVHKTGLGSSAALTTSLVAALLAFLDVCQPDDADGRRIVHNLAQVCHCYAQGKIGSGFDVSAAADEQGQREQICALVADEQRQ</sequence>
<evidence type="ECO:0000256" key="6">
    <source>
        <dbReference type="ARBA" id="ARBA00022840"/>
    </source>
</evidence>
<keyword evidence="8" id="KW-0687">Ribonucleoprotein</keyword>
<dbReference type="PANTHER" id="PTHR31814:SF2">
    <property type="entry name" value="PHOSPHOMEVALONATE KINASE"/>
    <property type="match status" value="1"/>
</dbReference>
<dbReference type="GO" id="GO:0005777">
    <property type="term" value="C:peroxisome"/>
    <property type="evidence" value="ECO:0007669"/>
    <property type="project" value="TreeGrafter"/>
</dbReference>
<dbReference type="OrthoDB" id="10262935at2759"/>
<dbReference type="Gene3D" id="3.30.230.10">
    <property type="match status" value="1"/>
</dbReference>
<comment type="pathway">
    <text evidence="1">Isoprenoid biosynthesis; isopentenyl diphosphate biosynthesis via mevalonate pathway; isopentenyl diphosphate from (R)-mevalonate: step 2/3.</text>
</comment>
<dbReference type="InterPro" id="IPR014721">
    <property type="entry name" value="Ribsml_uS5_D2-typ_fold_subgr"/>
</dbReference>
<dbReference type="GO" id="GO:0005524">
    <property type="term" value="F:ATP binding"/>
    <property type="evidence" value="ECO:0007669"/>
    <property type="project" value="UniProtKB-KW"/>
</dbReference>
<evidence type="ECO:0000259" key="7">
    <source>
        <dbReference type="Pfam" id="PF00288"/>
    </source>
</evidence>
<dbReference type="InterPro" id="IPR006204">
    <property type="entry name" value="GHMP_kinase_N_dom"/>
</dbReference>
<dbReference type="EC" id="2.7.4.2" evidence="2"/>
<dbReference type="InterPro" id="IPR020568">
    <property type="entry name" value="Ribosomal_Su5_D2-typ_SF"/>
</dbReference>
<dbReference type="Proteomes" id="UP000278143">
    <property type="component" value="Unassembled WGS sequence"/>
</dbReference>
<dbReference type="PANTHER" id="PTHR31814">
    <property type="match status" value="1"/>
</dbReference>
<evidence type="ECO:0000313" key="9">
    <source>
        <dbReference type="Proteomes" id="UP000278143"/>
    </source>
</evidence>
<dbReference type="GO" id="GO:0019287">
    <property type="term" value="P:isopentenyl diphosphate biosynthetic process, mevalonate pathway"/>
    <property type="evidence" value="ECO:0007669"/>
    <property type="project" value="TreeGrafter"/>
</dbReference>
<keyword evidence="5" id="KW-0418">Kinase</keyword>
<evidence type="ECO:0000256" key="5">
    <source>
        <dbReference type="ARBA" id="ARBA00022777"/>
    </source>
</evidence>
<accession>A0A4P9YRK2</accession>
<dbReference type="GO" id="GO:0005840">
    <property type="term" value="C:ribosome"/>
    <property type="evidence" value="ECO:0007669"/>
    <property type="project" value="UniProtKB-KW"/>
</dbReference>
<feature type="domain" description="GHMP kinase N-terminal" evidence="7">
    <location>
        <begin position="185"/>
        <end position="245"/>
    </location>
</feature>
<keyword evidence="9" id="KW-1185">Reference proteome</keyword>
<dbReference type="GO" id="GO:0010142">
    <property type="term" value="P:farnesyl diphosphate biosynthetic process, mevalonate pathway"/>
    <property type="evidence" value="ECO:0007669"/>
    <property type="project" value="TreeGrafter"/>
</dbReference>
<dbReference type="InterPro" id="IPR035102">
    <property type="entry name" value="Phosphomevalonate_kinase"/>
</dbReference>
<keyword evidence="6" id="KW-0067">ATP-binding</keyword>
<dbReference type="EMBL" id="KZ992330">
    <property type="protein sequence ID" value="RKP22268.1"/>
    <property type="molecule type" value="Genomic_DNA"/>
</dbReference>
<organism evidence="8 9">
    <name type="scientific">Syncephalis pseudoplumigaleata</name>
    <dbReference type="NCBI Taxonomy" id="1712513"/>
    <lineage>
        <taxon>Eukaryota</taxon>
        <taxon>Fungi</taxon>
        <taxon>Fungi incertae sedis</taxon>
        <taxon>Zoopagomycota</taxon>
        <taxon>Zoopagomycotina</taxon>
        <taxon>Zoopagomycetes</taxon>
        <taxon>Zoopagales</taxon>
        <taxon>Piptocephalidaceae</taxon>
        <taxon>Syncephalis</taxon>
    </lineage>
</organism>
<dbReference type="GO" id="GO:0004631">
    <property type="term" value="F:phosphomevalonate kinase activity"/>
    <property type="evidence" value="ECO:0007669"/>
    <property type="project" value="UniProtKB-EC"/>
</dbReference>
<dbReference type="GO" id="GO:0006696">
    <property type="term" value="P:ergosterol biosynthetic process"/>
    <property type="evidence" value="ECO:0007669"/>
    <property type="project" value="TreeGrafter"/>
</dbReference>
<evidence type="ECO:0000313" key="8">
    <source>
        <dbReference type="EMBL" id="RKP22268.1"/>
    </source>
</evidence>
<evidence type="ECO:0000256" key="4">
    <source>
        <dbReference type="ARBA" id="ARBA00022741"/>
    </source>
</evidence>
<evidence type="ECO:0000256" key="3">
    <source>
        <dbReference type="ARBA" id="ARBA00022679"/>
    </source>
</evidence>
<protein>
    <recommendedName>
        <fullName evidence="2">phosphomevalonate kinase</fullName>
        <ecNumber evidence="2">2.7.4.2</ecNumber>
    </recommendedName>
</protein>
<keyword evidence="8" id="KW-0689">Ribosomal protein</keyword>
<dbReference type="SUPFAM" id="SSF54211">
    <property type="entry name" value="Ribosomal protein S5 domain 2-like"/>
    <property type="match status" value="1"/>
</dbReference>
<evidence type="ECO:0000256" key="2">
    <source>
        <dbReference type="ARBA" id="ARBA00012958"/>
    </source>
</evidence>
<reference evidence="9" key="1">
    <citation type="journal article" date="2018" name="Nat. Microbiol.">
        <title>Leveraging single-cell genomics to expand the fungal tree of life.</title>
        <authorList>
            <person name="Ahrendt S.R."/>
            <person name="Quandt C.A."/>
            <person name="Ciobanu D."/>
            <person name="Clum A."/>
            <person name="Salamov A."/>
            <person name="Andreopoulos B."/>
            <person name="Cheng J.F."/>
            <person name="Woyke T."/>
            <person name="Pelin A."/>
            <person name="Henrissat B."/>
            <person name="Reynolds N.K."/>
            <person name="Benny G.L."/>
            <person name="Smith M.E."/>
            <person name="James T.Y."/>
            <person name="Grigoriev I.V."/>
        </authorList>
    </citation>
    <scope>NUCLEOTIDE SEQUENCE [LARGE SCALE GENOMIC DNA]</scope>
    <source>
        <strain evidence="9">Benny S71-1</strain>
    </source>
</reference>
<keyword evidence="3" id="KW-0808">Transferase</keyword>